<protein>
    <submittedName>
        <fullName evidence="3">Uncharacterized membrane protein YjgN (DUF898 family)</fullName>
    </submittedName>
</protein>
<reference evidence="3 4" key="1">
    <citation type="submission" date="2019-07" db="EMBL/GenBank/DDBJ databases">
        <title>Genome sequencing of 100 strains of the haloalkaliphilic chemolithoautotrophic sulfur-oxidizing bacterium Thioalkalivibrio.</title>
        <authorList>
            <person name="Muyzer G."/>
        </authorList>
    </citation>
    <scope>NUCLEOTIDE SEQUENCE [LARGE SCALE GENOMIC DNA]</scope>
    <source>
        <strain evidence="3 4">ASO4-4</strain>
    </source>
</reference>
<name>A0A562S7M9_9BACT</name>
<proteinExistence type="predicted"/>
<evidence type="ECO:0000256" key="1">
    <source>
        <dbReference type="SAM" id="MobiDB-lite"/>
    </source>
</evidence>
<sequence length="449" mass="50742">MQMNQIRFDVVFQGRLMDGHKPEEVADSLSRMFGLPLRTAENLIQSPRAVLKRGLSEEAAAEYVNALRKAGLEVLLEPVMESQKEVLQPDAGSGGGGGAEEAAEPDGKSGSLKRLPFSFHGSGSEYFRIWIVNLLLTIVTLGIYSAWAKVRRKRYFYMNTRLDGRGFAYLADPVKILIGRIVVVAIFAVYSVTSSLNPLVSLGFAVVFLIVFPWIVVRSITFNARNSSFRNIRFAFHGKVWGAAQAYVLWPLAGILTLGLLWPCAVFQQHRFFISGSAYGKTRFSFHARIRDYYRMFFSLSLPLFITLGVFAFIFYYLMRIIFVTGGTFFFSTLFIFLFMAFLYLYFMAWYAVKTTNIFYCAALLSDHGFEADLKVFQYMLILGLNTLLTVLTLGFFHPWAKVRVARYKADHMAFLAAGSLEHFLANEEKRVASLGEEAADFMGFDFGV</sequence>
<feature type="transmembrane region" description="Helical" evidence="2">
    <location>
        <begin position="167"/>
        <end position="193"/>
    </location>
</feature>
<dbReference type="EMBL" id="VLLC01000001">
    <property type="protein sequence ID" value="TWI77417.1"/>
    <property type="molecule type" value="Genomic_DNA"/>
</dbReference>
<dbReference type="InterPro" id="IPR010295">
    <property type="entry name" value="DUF898"/>
</dbReference>
<feature type="transmembrane region" description="Helical" evidence="2">
    <location>
        <begin position="329"/>
        <end position="347"/>
    </location>
</feature>
<keyword evidence="2" id="KW-1133">Transmembrane helix</keyword>
<evidence type="ECO:0000256" key="2">
    <source>
        <dbReference type="SAM" id="Phobius"/>
    </source>
</evidence>
<dbReference type="OrthoDB" id="9765721at2"/>
<feature type="transmembrane region" description="Helical" evidence="2">
    <location>
        <begin position="127"/>
        <end position="147"/>
    </location>
</feature>
<feature type="region of interest" description="Disordered" evidence="1">
    <location>
        <begin position="86"/>
        <end position="110"/>
    </location>
</feature>
<evidence type="ECO:0000313" key="3">
    <source>
        <dbReference type="EMBL" id="TWI77417.1"/>
    </source>
</evidence>
<gene>
    <name evidence="3" type="ORF">LZ24_00227</name>
</gene>
<dbReference type="AlphaFoldDB" id="A0A562S7M9"/>
<evidence type="ECO:0000313" key="4">
    <source>
        <dbReference type="Proteomes" id="UP000318307"/>
    </source>
</evidence>
<accession>A0A562S7M9</accession>
<feature type="transmembrane region" description="Helical" evidence="2">
    <location>
        <begin position="293"/>
        <end position="317"/>
    </location>
</feature>
<keyword evidence="2" id="KW-0812">Transmembrane</keyword>
<keyword evidence="2" id="KW-0472">Membrane</keyword>
<dbReference type="Proteomes" id="UP000318307">
    <property type="component" value="Unassembled WGS sequence"/>
</dbReference>
<organism evidence="3 4">
    <name type="scientific">Desulfobotulus alkaliphilus</name>
    <dbReference type="NCBI Taxonomy" id="622671"/>
    <lineage>
        <taxon>Bacteria</taxon>
        <taxon>Pseudomonadati</taxon>
        <taxon>Thermodesulfobacteriota</taxon>
        <taxon>Desulfobacteria</taxon>
        <taxon>Desulfobacterales</taxon>
        <taxon>Desulfobacteraceae</taxon>
        <taxon>Desulfobotulus</taxon>
    </lineage>
</organism>
<dbReference type="Pfam" id="PF05987">
    <property type="entry name" value="DUF898"/>
    <property type="match status" value="1"/>
</dbReference>
<keyword evidence="4" id="KW-1185">Reference proteome</keyword>
<feature type="transmembrane region" description="Helical" evidence="2">
    <location>
        <begin position="240"/>
        <end position="262"/>
    </location>
</feature>
<feature type="transmembrane region" description="Helical" evidence="2">
    <location>
        <begin position="376"/>
        <end position="397"/>
    </location>
</feature>
<comment type="caution">
    <text evidence="3">The sequence shown here is derived from an EMBL/GenBank/DDBJ whole genome shotgun (WGS) entry which is preliminary data.</text>
</comment>
<feature type="transmembrane region" description="Helical" evidence="2">
    <location>
        <begin position="199"/>
        <end position="220"/>
    </location>
</feature>